<feature type="chain" id="PRO_5018621575" evidence="1">
    <location>
        <begin position="19"/>
        <end position="277"/>
    </location>
</feature>
<proteinExistence type="predicted"/>
<feature type="signal peptide" evidence="1">
    <location>
        <begin position="1"/>
        <end position="18"/>
    </location>
</feature>
<keyword evidence="3" id="KW-1185">Reference proteome</keyword>
<dbReference type="RefSeq" id="WP_046519978.1">
    <property type="nucleotide sequence ID" value="NZ_LAVS01000021.1"/>
</dbReference>
<keyword evidence="1" id="KW-0732">Signal</keyword>
<name>A0A3P3QQK9_9GAMM</name>
<evidence type="ECO:0000313" key="3">
    <source>
        <dbReference type="Proteomes" id="UP000276260"/>
    </source>
</evidence>
<dbReference type="EMBL" id="RRCF01000001">
    <property type="protein sequence ID" value="RRJ23467.1"/>
    <property type="molecule type" value="Genomic_DNA"/>
</dbReference>
<gene>
    <name evidence="2" type="ORF">EIK76_05210</name>
</gene>
<dbReference type="OrthoDB" id="6399586at2"/>
<sequence>MRNIIASFVLVLAPLLNAAAAEIVATEVCTGCDLNQIKQNAHNYSYPQLANMQLGDQILYHSLDLNTYTTTSVRLTVHEMPFLQTTKKIFVQEVVATTPALTQRMQNLKAAVAEATDASNSITIPASLISHPWEWVNCAYCENDVNDFLKSRTTMNQALYNIEEIAKAIGLLKSNLPNTYQIAMENGGFVRIKLSVDANGKLYIKIWQVVDKNNNTVPLTAAGLAGMRIKVDGDAALINYWINAFSLGVYDIPRGTVTITDCKSLPSCGKPGTSKDD</sequence>
<protein>
    <submittedName>
        <fullName evidence="2">Uncharacterized protein</fullName>
    </submittedName>
</protein>
<evidence type="ECO:0000313" key="2">
    <source>
        <dbReference type="EMBL" id="RRJ23467.1"/>
    </source>
</evidence>
<reference evidence="2 3" key="1">
    <citation type="submission" date="2018-11" db="EMBL/GenBank/DDBJ databases">
        <title>Draft genome analysis of Rheinheimera mesophila isolated from an industrial waste site.</title>
        <authorList>
            <person name="Yu Q."/>
            <person name="Qi Y."/>
            <person name="Zhang H."/>
            <person name="Lu Y."/>
            <person name="Pu J."/>
        </authorList>
    </citation>
    <scope>NUCLEOTIDE SEQUENCE [LARGE SCALE GENOMIC DNA]</scope>
    <source>
        <strain evidence="2 3">IITR13</strain>
    </source>
</reference>
<dbReference type="Proteomes" id="UP000276260">
    <property type="component" value="Unassembled WGS sequence"/>
</dbReference>
<comment type="caution">
    <text evidence="2">The sequence shown here is derived from an EMBL/GenBank/DDBJ whole genome shotgun (WGS) entry which is preliminary data.</text>
</comment>
<evidence type="ECO:0000256" key="1">
    <source>
        <dbReference type="SAM" id="SignalP"/>
    </source>
</evidence>
<organism evidence="2 3">
    <name type="scientific">Rheinheimera mesophila</name>
    <dbReference type="NCBI Taxonomy" id="1547515"/>
    <lineage>
        <taxon>Bacteria</taxon>
        <taxon>Pseudomonadati</taxon>
        <taxon>Pseudomonadota</taxon>
        <taxon>Gammaproteobacteria</taxon>
        <taxon>Chromatiales</taxon>
        <taxon>Chromatiaceae</taxon>
        <taxon>Rheinheimera</taxon>
    </lineage>
</organism>
<accession>A0A3P3QQK9</accession>
<dbReference type="AlphaFoldDB" id="A0A3P3QQK9"/>